<evidence type="ECO:0000313" key="2">
    <source>
        <dbReference type="Proteomes" id="UP000673691"/>
    </source>
</evidence>
<proteinExistence type="predicted"/>
<protein>
    <submittedName>
        <fullName evidence="1">Uncharacterized protein</fullName>
    </submittedName>
</protein>
<gene>
    <name evidence="1" type="ORF">BJ554DRAFT_7546</name>
</gene>
<sequence length="94" mass="9893">MYKNSLVVRVASPAVAPPQGAHSLVVPPTVRLDAGCCCAGIKERVKDGPFVVTDVFDAPALTIGGVLEGARKAPEGYIVILYVASRCHEQNFSP</sequence>
<evidence type="ECO:0000313" key="1">
    <source>
        <dbReference type="EMBL" id="KAG5460409.1"/>
    </source>
</evidence>
<keyword evidence="2" id="KW-1185">Reference proteome</keyword>
<reference evidence="1 2" key="1">
    <citation type="journal article" name="Sci. Rep.">
        <title>Genome-scale phylogenetic analyses confirm Olpidium as the closest living zoosporic fungus to the non-flagellated, terrestrial fungi.</title>
        <authorList>
            <person name="Chang Y."/>
            <person name="Rochon D."/>
            <person name="Sekimoto S."/>
            <person name="Wang Y."/>
            <person name="Chovatia M."/>
            <person name="Sandor L."/>
            <person name="Salamov A."/>
            <person name="Grigoriev I.V."/>
            <person name="Stajich J.E."/>
            <person name="Spatafora J.W."/>
        </authorList>
    </citation>
    <scope>NUCLEOTIDE SEQUENCE [LARGE SCALE GENOMIC DNA]</scope>
    <source>
        <strain evidence="1">S191</strain>
    </source>
</reference>
<accession>A0A8H7ZVV6</accession>
<dbReference type="AlphaFoldDB" id="A0A8H7ZVV6"/>
<name>A0A8H7ZVV6_9FUNG</name>
<comment type="caution">
    <text evidence="1">The sequence shown here is derived from an EMBL/GenBank/DDBJ whole genome shotgun (WGS) entry which is preliminary data.</text>
</comment>
<dbReference type="Proteomes" id="UP000673691">
    <property type="component" value="Unassembled WGS sequence"/>
</dbReference>
<organism evidence="1 2">
    <name type="scientific">Olpidium bornovanus</name>
    <dbReference type="NCBI Taxonomy" id="278681"/>
    <lineage>
        <taxon>Eukaryota</taxon>
        <taxon>Fungi</taxon>
        <taxon>Fungi incertae sedis</taxon>
        <taxon>Olpidiomycota</taxon>
        <taxon>Olpidiomycotina</taxon>
        <taxon>Olpidiomycetes</taxon>
        <taxon>Olpidiales</taxon>
        <taxon>Olpidiaceae</taxon>
        <taxon>Olpidium</taxon>
    </lineage>
</organism>
<dbReference type="EMBL" id="JAEFCI010005265">
    <property type="protein sequence ID" value="KAG5460409.1"/>
    <property type="molecule type" value="Genomic_DNA"/>
</dbReference>